<dbReference type="Gene3D" id="3.40.50.2000">
    <property type="entry name" value="Glycogen Phosphorylase B"/>
    <property type="match status" value="2"/>
</dbReference>
<protein>
    <submittedName>
        <fullName evidence="2">Glycosyltransferase</fullName>
    </submittedName>
</protein>
<accession>K9YQB1</accession>
<dbReference type="HOGENOM" id="CLU_703833_0_0_3"/>
<dbReference type="Proteomes" id="UP000010482">
    <property type="component" value="Chromosome"/>
</dbReference>
<evidence type="ECO:0000313" key="3">
    <source>
        <dbReference type="Proteomes" id="UP000010482"/>
    </source>
</evidence>
<dbReference type="OrthoDB" id="9804196at2"/>
<dbReference type="eggNOG" id="COG0438">
    <property type="taxonomic scope" value="Bacteria"/>
</dbReference>
<reference evidence="2" key="1">
    <citation type="submission" date="2012-04" db="EMBL/GenBank/DDBJ databases">
        <title>Finished genome of Dactylococcopsis salina PCC 8305.</title>
        <authorList>
            <consortium name="US DOE Joint Genome Institute"/>
            <person name="Gugger M."/>
            <person name="Coursin T."/>
            <person name="Rippka R."/>
            <person name="Tandeau De Marsac N."/>
            <person name="Huntemann M."/>
            <person name="Wei C.-L."/>
            <person name="Han J."/>
            <person name="Detter J.C."/>
            <person name="Han C."/>
            <person name="Tapia R."/>
            <person name="Daligault H."/>
            <person name="Chen A."/>
            <person name="Krypides N."/>
            <person name="Mavromatis K."/>
            <person name="Markowitz V."/>
            <person name="Szeto E."/>
            <person name="Ivanova N."/>
            <person name="Ovchinnikova G."/>
            <person name="Pagani I."/>
            <person name="Pati A."/>
            <person name="Goodwin L."/>
            <person name="Peters L."/>
            <person name="Pitluck S."/>
            <person name="Woyke T."/>
            <person name="Kerfeld C."/>
        </authorList>
    </citation>
    <scope>NUCLEOTIDE SEQUENCE [LARGE SCALE GENOMIC DNA]</scope>
    <source>
        <strain evidence="2">PCC 8305</strain>
    </source>
</reference>
<evidence type="ECO:0000259" key="1">
    <source>
        <dbReference type="Pfam" id="PF00534"/>
    </source>
</evidence>
<dbReference type="SUPFAM" id="SSF53756">
    <property type="entry name" value="UDP-Glycosyltransferase/glycogen phosphorylase"/>
    <property type="match status" value="1"/>
</dbReference>
<gene>
    <name evidence="2" type="ORF">Dacsa_0272</name>
</gene>
<evidence type="ECO:0000313" key="2">
    <source>
        <dbReference type="EMBL" id="AFZ49079.1"/>
    </source>
</evidence>
<dbReference type="PANTHER" id="PTHR45947:SF3">
    <property type="entry name" value="SULFOQUINOVOSYL TRANSFERASE SQD2"/>
    <property type="match status" value="1"/>
</dbReference>
<feature type="domain" description="Glycosyl transferase family 1" evidence="1">
    <location>
        <begin position="216"/>
        <end position="372"/>
    </location>
</feature>
<dbReference type="EMBL" id="CP003944">
    <property type="protein sequence ID" value="AFZ49079.1"/>
    <property type="molecule type" value="Genomic_DNA"/>
</dbReference>
<organism evidence="2 3">
    <name type="scientific">Dactylococcopsis salina (strain PCC 8305)</name>
    <name type="common">Myxobactron salinum</name>
    <dbReference type="NCBI Taxonomy" id="13035"/>
    <lineage>
        <taxon>Bacteria</taxon>
        <taxon>Bacillati</taxon>
        <taxon>Cyanobacteriota</taxon>
        <taxon>Cyanophyceae</taxon>
        <taxon>Nodosilineales</taxon>
        <taxon>Cymatolegaceae</taxon>
        <taxon>Dactylococcopsis</taxon>
    </lineage>
</organism>
<name>K9YQB1_DACS8</name>
<dbReference type="STRING" id="13035.Dacsa_0272"/>
<dbReference type="CDD" id="cd03801">
    <property type="entry name" value="GT4_PimA-like"/>
    <property type="match status" value="1"/>
</dbReference>
<dbReference type="InterPro" id="IPR050194">
    <property type="entry name" value="Glycosyltransferase_grp1"/>
</dbReference>
<dbReference type="AlphaFoldDB" id="K9YQB1"/>
<keyword evidence="3" id="KW-1185">Reference proteome</keyword>
<dbReference type="PANTHER" id="PTHR45947">
    <property type="entry name" value="SULFOQUINOVOSYL TRANSFERASE SQD2"/>
    <property type="match status" value="1"/>
</dbReference>
<dbReference type="KEGG" id="dsl:Dacsa_0272"/>
<sequence length="408" mass="47075">MQIYYLTMAFPVPSETFISNDVKALQSIGVNISVHTLRPMRKDFNRLVKERGLYSLEITHNSIASSFRGLSRGIFKPKILFSLIAFLFSKTWFSPIQLFKSLLLLPRVLDIFFNICKKKPDIVHLSWGHYPCLVGYLVQQWLPEACLSIFLGAYDLVNWHKCTPEVIKKADLVFTHAKVNKSKIFELGAKNIEVVYRGINLNYFQKYKIDIDKKIPKRFITAGRLIPQKGFDDVILAFEKIAERFSDASLVILGDGPELKKLKKLCNDKRLSPFVMFYGHVEHEKVLEEMAKAEIFILMSKYDGERLPNVIKEAIASKCLCVTTQTLGIEELVEHEQHGYIVPQGDYTSAANYLNQILNNPQKINGMRKLAYHHLLCKFDLNVNMMRYRDLWQKCIENKVSADQSIQN</sequence>
<dbReference type="InterPro" id="IPR001296">
    <property type="entry name" value="Glyco_trans_1"/>
</dbReference>
<proteinExistence type="predicted"/>
<dbReference type="Pfam" id="PF00534">
    <property type="entry name" value="Glycos_transf_1"/>
    <property type="match status" value="1"/>
</dbReference>
<dbReference type="GO" id="GO:0016757">
    <property type="term" value="F:glycosyltransferase activity"/>
    <property type="evidence" value="ECO:0007669"/>
    <property type="project" value="InterPro"/>
</dbReference>